<protein>
    <recommendedName>
        <fullName evidence="5">Large ribosomal subunit protein bL25</fullName>
    </recommendedName>
    <alternativeName>
        <fullName evidence="5">General stress protein CTC</fullName>
    </alternativeName>
</protein>
<comment type="similarity">
    <text evidence="5">Belongs to the bacterial ribosomal protein bL25 family. CTC subfamily.</text>
</comment>
<dbReference type="GO" id="GO:0006412">
    <property type="term" value="P:translation"/>
    <property type="evidence" value="ECO:0007669"/>
    <property type="project" value="UniProtKB-UniRule"/>
</dbReference>
<dbReference type="InterPro" id="IPR020930">
    <property type="entry name" value="Ribosomal_uL5_bac-type"/>
</dbReference>
<keyword evidence="2 5" id="KW-0694">RNA-binding</keyword>
<dbReference type="GO" id="GO:0003735">
    <property type="term" value="F:structural constituent of ribosome"/>
    <property type="evidence" value="ECO:0007669"/>
    <property type="project" value="InterPro"/>
</dbReference>
<keyword evidence="10" id="KW-1185">Reference proteome</keyword>
<evidence type="ECO:0000259" key="7">
    <source>
        <dbReference type="Pfam" id="PF01386"/>
    </source>
</evidence>
<sequence>MSDIKIAAELRTEFGKGAARRLRRADKVPAVLYGHGTDPVHLALPGHDTMMALKNPNALLTLDIAGGGNELALPKHVQRDPLKGFIEHVDLLLVRRGEKVTVDIPVVIDGEPISGSMVTQENTSIAIEADATRLPESVHVSVDGLDIGSQIHAGDLEMPRGTTLISDPELLVVNVSAMAMAPEPEEEEGAEAAEEQPAAAESEAEGESGSDES</sequence>
<dbReference type="InterPro" id="IPR029751">
    <property type="entry name" value="Ribosomal_L25_dom"/>
</dbReference>
<dbReference type="GO" id="GO:0022625">
    <property type="term" value="C:cytosolic large ribosomal subunit"/>
    <property type="evidence" value="ECO:0007669"/>
    <property type="project" value="TreeGrafter"/>
</dbReference>
<dbReference type="NCBIfam" id="TIGR00731">
    <property type="entry name" value="bL25_bact_ctc"/>
    <property type="match status" value="1"/>
</dbReference>
<dbReference type="CDD" id="cd00495">
    <property type="entry name" value="Ribosomal_L25_TL5_CTC"/>
    <property type="match status" value="1"/>
</dbReference>
<evidence type="ECO:0000256" key="3">
    <source>
        <dbReference type="ARBA" id="ARBA00022980"/>
    </source>
</evidence>
<comment type="caution">
    <text evidence="9">The sequence shown here is derived from an EMBL/GenBank/DDBJ whole genome shotgun (WGS) entry which is preliminary data.</text>
</comment>
<dbReference type="Gene3D" id="2.40.240.10">
    <property type="entry name" value="Ribosomal Protein L25, Chain P"/>
    <property type="match status" value="1"/>
</dbReference>
<dbReference type="InterPro" id="IPR001021">
    <property type="entry name" value="Ribosomal_bL25_long"/>
</dbReference>
<dbReference type="PANTHER" id="PTHR33284:SF1">
    <property type="entry name" value="RIBOSOMAL PROTEIN L25_GLN-TRNA SYNTHETASE, ANTI-CODON-BINDING DOMAIN-CONTAINING PROTEIN"/>
    <property type="match status" value="1"/>
</dbReference>
<dbReference type="Pfam" id="PF01386">
    <property type="entry name" value="Ribosomal_L25p"/>
    <property type="match status" value="1"/>
</dbReference>
<keyword evidence="3 5" id="KW-0689">Ribosomal protein</keyword>
<dbReference type="Pfam" id="PF14693">
    <property type="entry name" value="Ribosomal_TL5_C"/>
    <property type="match status" value="1"/>
</dbReference>
<dbReference type="InterPro" id="IPR020056">
    <property type="entry name" value="Rbsml_bL25/Gln-tRNA_synth_N"/>
</dbReference>
<dbReference type="Gene3D" id="2.170.120.20">
    <property type="entry name" value="Ribosomal protein L25, beta domain"/>
    <property type="match status" value="1"/>
</dbReference>
<dbReference type="HAMAP" id="MF_01334">
    <property type="entry name" value="Ribosomal_bL25_CTC"/>
    <property type="match status" value="1"/>
</dbReference>
<comment type="function">
    <text evidence="5">This is one of the proteins that binds to the 5S RNA in the ribosome where it forms part of the central protuberance.</text>
</comment>
<evidence type="ECO:0000313" key="9">
    <source>
        <dbReference type="EMBL" id="RAW11446.1"/>
    </source>
</evidence>
<feature type="compositionally biased region" description="Acidic residues" evidence="6">
    <location>
        <begin position="183"/>
        <end position="194"/>
    </location>
</feature>
<feature type="domain" description="Large ribosomal subunit protein bL25 beta" evidence="8">
    <location>
        <begin position="99"/>
        <end position="177"/>
    </location>
</feature>
<dbReference type="RefSeq" id="WP_112259457.1">
    <property type="nucleotide sequence ID" value="NZ_QMIG01000020.1"/>
</dbReference>
<accession>A0A329QGZ2</accession>
<feature type="compositionally biased region" description="Acidic residues" evidence="6">
    <location>
        <begin position="202"/>
        <end position="213"/>
    </location>
</feature>
<evidence type="ECO:0000256" key="1">
    <source>
        <dbReference type="ARBA" id="ARBA00022730"/>
    </source>
</evidence>
<dbReference type="InterPro" id="IPR011035">
    <property type="entry name" value="Ribosomal_bL25/Gln-tRNA_synth"/>
</dbReference>
<dbReference type="OrthoDB" id="5242980at2"/>
<dbReference type="PANTHER" id="PTHR33284">
    <property type="entry name" value="RIBOSOMAL PROTEIN L25/GLN-TRNA SYNTHETASE, ANTI-CODON-BINDING DOMAIN-CONTAINING PROTEIN"/>
    <property type="match status" value="1"/>
</dbReference>
<evidence type="ECO:0000256" key="6">
    <source>
        <dbReference type="SAM" id="MobiDB-lite"/>
    </source>
</evidence>
<gene>
    <name evidence="5" type="primary">rplY</name>
    <name evidence="5" type="synonym">ctc</name>
    <name evidence="9" type="ORF">DPM12_16545</name>
</gene>
<feature type="region of interest" description="Disordered" evidence="6">
    <location>
        <begin position="179"/>
        <end position="213"/>
    </location>
</feature>
<dbReference type="InterPro" id="IPR037121">
    <property type="entry name" value="Ribosomal_bL25_C"/>
</dbReference>
<dbReference type="InterPro" id="IPR020057">
    <property type="entry name" value="Ribosomal_bL25_b-dom"/>
</dbReference>
<evidence type="ECO:0000256" key="4">
    <source>
        <dbReference type="ARBA" id="ARBA00023274"/>
    </source>
</evidence>
<dbReference type="AlphaFoldDB" id="A0A329QGZ2"/>
<dbReference type="NCBIfam" id="NF004131">
    <property type="entry name" value="PRK05618.2-1"/>
    <property type="match status" value="1"/>
</dbReference>
<dbReference type="EMBL" id="QMIG01000020">
    <property type="protein sequence ID" value="RAW11446.1"/>
    <property type="molecule type" value="Genomic_DNA"/>
</dbReference>
<dbReference type="SUPFAM" id="SSF50715">
    <property type="entry name" value="Ribosomal protein L25-like"/>
    <property type="match status" value="1"/>
</dbReference>
<keyword evidence="1 5" id="KW-0699">rRNA-binding</keyword>
<evidence type="ECO:0000313" key="10">
    <source>
        <dbReference type="Proteomes" id="UP000250462"/>
    </source>
</evidence>
<dbReference type="Proteomes" id="UP000250462">
    <property type="component" value="Unassembled WGS sequence"/>
</dbReference>
<keyword evidence="4 5" id="KW-0687">Ribonucleoprotein</keyword>
<feature type="domain" description="Large ribosomal subunit protein bL25 L25" evidence="7">
    <location>
        <begin position="6"/>
        <end position="91"/>
    </location>
</feature>
<evidence type="ECO:0000256" key="2">
    <source>
        <dbReference type="ARBA" id="ARBA00022884"/>
    </source>
</evidence>
<name>A0A329QGZ2_9ACTN</name>
<dbReference type="GO" id="GO:0008097">
    <property type="term" value="F:5S rRNA binding"/>
    <property type="evidence" value="ECO:0007669"/>
    <property type="project" value="InterPro"/>
</dbReference>
<comment type="subunit">
    <text evidence="5">Part of the 50S ribosomal subunit; part of the 5S rRNA/L5/L18/L25 subcomplex. Contacts the 5S rRNA. Binds to the 5S rRNA independently of L5 and L18.</text>
</comment>
<evidence type="ECO:0000259" key="8">
    <source>
        <dbReference type="Pfam" id="PF14693"/>
    </source>
</evidence>
<evidence type="ECO:0000256" key="5">
    <source>
        <dbReference type="HAMAP-Rule" id="MF_01334"/>
    </source>
</evidence>
<organism evidence="9 10">
    <name type="scientific">Phytoactinopolyspora halophila</name>
    <dbReference type="NCBI Taxonomy" id="1981511"/>
    <lineage>
        <taxon>Bacteria</taxon>
        <taxon>Bacillati</taxon>
        <taxon>Actinomycetota</taxon>
        <taxon>Actinomycetes</taxon>
        <taxon>Jiangellales</taxon>
        <taxon>Jiangellaceae</taxon>
        <taxon>Phytoactinopolyspora</taxon>
    </lineage>
</organism>
<proteinExistence type="inferred from homology"/>
<reference evidence="9 10" key="1">
    <citation type="submission" date="2018-06" db="EMBL/GenBank/DDBJ databases">
        <title>Phytoactinopolyspora halophila sp. nov., a novel halophilic actinomycete isolated from a saline soil in China.</title>
        <authorList>
            <person name="Tang S.-K."/>
        </authorList>
    </citation>
    <scope>NUCLEOTIDE SEQUENCE [LARGE SCALE GENOMIC DNA]</scope>
    <source>
        <strain evidence="9 10">YIM 96934</strain>
    </source>
</reference>